<proteinExistence type="predicted"/>
<protein>
    <submittedName>
        <fullName evidence="1">DUF4442 domain-containing protein</fullName>
    </submittedName>
</protein>
<name>A0A9X4E651_9NEIS</name>
<dbReference type="Pfam" id="PF14539">
    <property type="entry name" value="DUF4442"/>
    <property type="match status" value="1"/>
</dbReference>
<dbReference type="EMBL" id="JAPQFL010000004">
    <property type="protein sequence ID" value="MDD9328112.1"/>
    <property type="molecule type" value="Genomic_DNA"/>
</dbReference>
<evidence type="ECO:0000313" key="2">
    <source>
        <dbReference type="EMBL" id="WWY04127.1"/>
    </source>
</evidence>
<keyword evidence="3" id="KW-1185">Reference proteome</keyword>
<dbReference type="InterPro" id="IPR027961">
    <property type="entry name" value="DUF4442"/>
</dbReference>
<sequence length="162" mass="18086">MRTENRITRQLAALSHLDEAERAAAQTAAMNQLVPFLNTVGTRFDVLRQDEVRVSVDNRPQVQNHIQSVHACVTALLAETATGFVTMLNTPDDKLIVCKSMNIRYTRRSSGNLYAVAKLSEARAAVIAAEERGNMTVPCRVYDEDGEQPVEIEMTWAWLPRG</sequence>
<evidence type="ECO:0000313" key="3">
    <source>
        <dbReference type="Proteomes" id="UP001149607"/>
    </source>
</evidence>
<gene>
    <name evidence="1" type="ORF">ORY91_001530</name>
    <name evidence="2" type="ORF">V9W64_05310</name>
</gene>
<dbReference type="SUPFAM" id="SSF54637">
    <property type="entry name" value="Thioesterase/thiol ester dehydrase-isomerase"/>
    <property type="match status" value="1"/>
</dbReference>
<dbReference type="InterPro" id="IPR029069">
    <property type="entry name" value="HotDog_dom_sf"/>
</dbReference>
<evidence type="ECO:0000313" key="1">
    <source>
        <dbReference type="EMBL" id="MDD9328112.1"/>
    </source>
</evidence>
<reference evidence="2" key="2">
    <citation type="submission" date="2024-02" db="EMBL/GenBank/DDBJ databases">
        <title>Neisseria leonii sp. nov.</title>
        <authorList>
            <person name="Boutroux M."/>
            <person name="Favre-Rochex S."/>
            <person name="Gorgette O."/>
            <person name="Touak G."/>
            <person name="Muhle E."/>
            <person name="Chesneau O."/>
            <person name="Clermont D."/>
            <person name="Rahi P."/>
        </authorList>
    </citation>
    <scope>NUCLEOTIDE SEQUENCE</scope>
    <source>
        <strain evidence="2">51.81</strain>
    </source>
</reference>
<dbReference type="AlphaFoldDB" id="A0A9X4E651"/>
<dbReference type="RefSeq" id="WP_274585226.1">
    <property type="nucleotide sequence ID" value="NZ_CP145811.1"/>
</dbReference>
<organism evidence="1">
    <name type="scientific">Neisseria leonii</name>
    <dbReference type="NCBI Taxonomy" id="2995413"/>
    <lineage>
        <taxon>Bacteria</taxon>
        <taxon>Pseudomonadati</taxon>
        <taxon>Pseudomonadota</taxon>
        <taxon>Betaproteobacteria</taxon>
        <taxon>Neisseriales</taxon>
        <taxon>Neisseriaceae</taxon>
        <taxon>Neisseria</taxon>
    </lineage>
</organism>
<dbReference type="CDD" id="cd03443">
    <property type="entry name" value="PaaI_thioesterase"/>
    <property type="match status" value="1"/>
</dbReference>
<dbReference type="Gene3D" id="3.10.129.10">
    <property type="entry name" value="Hotdog Thioesterase"/>
    <property type="match status" value="1"/>
</dbReference>
<dbReference type="Proteomes" id="UP001149607">
    <property type="component" value="Chromosome"/>
</dbReference>
<reference evidence="1" key="1">
    <citation type="submission" date="2022-10" db="EMBL/GenBank/DDBJ databases">
        <authorList>
            <person name="Boutroux M."/>
        </authorList>
    </citation>
    <scope>NUCLEOTIDE SEQUENCE</scope>
    <source>
        <strain evidence="1">51.81</strain>
    </source>
</reference>
<accession>A0A9X4E651</accession>
<dbReference type="EMBL" id="CP146598">
    <property type="protein sequence ID" value="WWY04127.1"/>
    <property type="molecule type" value="Genomic_DNA"/>
</dbReference>